<evidence type="ECO:0000259" key="4">
    <source>
        <dbReference type="PROSITE" id="PS51175"/>
    </source>
</evidence>
<dbReference type="Gene3D" id="2.60.120.260">
    <property type="entry name" value="Galactose-binding domain-like"/>
    <property type="match status" value="1"/>
</dbReference>
<name>A0A1H1RB19_9CELL</name>
<feature type="domain" description="PKD" evidence="3">
    <location>
        <begin position="725"/>
        <end position="807"/>
    </location>
</feature>
<dbReference type="Pfam" id="PF03422">
    <property type="entry name" value="CBM_6"/>
    <property type="match status" value="1"/>
</dbReference>
<dbReference type="InterPro" id="IPR012938">
    <property type="entry name" value="Glc/Sorbosone_DH"/>
</dbReference>
<dbReference type="Gene3D" id="2.60.120.200">
    <property type="match status" value="2"/>
</dbReference>
<evidence type="ECO:0000313" key="6">
    <source>
        <dbReference type="Proteomes" id="UP000185663"/>
    </source>
</evidence>
<dbReference type="Pfam" id="PF18911">
    <property type="entry name" value="PKD_4"/>
    <property type="match status" value="1"/>
</dbReference>
<dbReference type="SMART" id="SM00606">
    <property type="entry name" value="CBD_IV"/>
    <property type="match status" value="1"/>
</dbReference>
<feature type="chain" id="PRO_5009258634" evidence="2">
    <location>
        <begin position="39"/>
        <end position="1966"/>
    </location>
</feature>
<dbReference type="CDD" id="cd00146">
    <property type="entry name" value="PKD"/>
    <property type="match status" value="2"/>
</dbReference>
<dbReference type="InterPro" id="IPR041542">
    <property type="entry name" value="GH43_C2"/>
</dbReference>
<dbReference type="InterPro" id="IPR013783">
    <property type="entry name" value="Ig-like_fold"/>
</dbReference>
<dbReference type="SUPFAM" id="SSF49899">
    <property type="entry name" value="Concanavalin A-like lectins/glucanases"/>
    <property type="match status" value="2"/>
</dbReference>
<protein>
    <submittedName>
        <fullName evidence="5">Glucose/arabinose dehydrogenase, beta-propeller fold</fullName>
    </submittedName>
</protein>
<dbReference type="STRING" id="545619.SAMN04489860_1306"/>
<dbReference type="Gene3D" id="2.60.40.10">
    <property type="entry name" value="Immunoglobulins"/>
    <property type="match status" value="2"/>
</dbReference>
<evidence type="ECO:0000259" key="3">
    <source>
        <dbReference type="PROSITE" id="PS50093"/>
    </source>
</evidence>
<dbReference type="InterPro" id="IPR022409">
    <property type="entry name" value="PKD/Chitinase_dom"/>
</dbReference>
<dbReference type="GO" id="GO:0005975">
    <property type="term" value="P:carbohydrate metabolic process"/>
    <property type="evidence" value="ECO:0007669"/>
    <property type="project" value="UniProtKB-ARBA"/>
</dbReference>
<dbReference type="InterPro" id="IPR029062">
    <property type="entry name" value="Class_I_gatase-like"/>
</dbReference>
<dbReference type="InterPro" id="IPR011041">
    <property type="entry name" value="Quinoprot_gluc/sorb_DH_b-prop"/>
</dbReference>
<dbReference type="PANTHER" id="PTHR40469">
    <property type="entry name" value="SECRETED GLYCOSYL HYDROLASE"/>
    <property type="match status" value="1"/>
</dbReference>
<dbReference type="InterPro" id="IPR008979">
    <property type="entry name" value="Galactose-bd-like_sf"/>
</dbReference>
<dbReference type="eggNOG" id="COG3828">
    <property type="taxonomic scope" value="Bacteria"/>
</dbReference>
<dbReference type="InterPro" id="IPR000601">
    <property type="entry name" value="PKD_dom"/>
</dbReference>
<dbReference type="Pfam" id="PF00801">
    <property type="entry name" value="PKD"/>
    <property type="match status" value="1"/>
</dbReference>
<dbReference type="InterPro" id="IPR011042">
    <property type="entry name" value="6-blade_b-propeller_TolB-like"/>
</dbReference>
<feature type="domain" description="CBM6" evidence="4">
    <location>
        <begin position="918"/>
        <end position="1052"/>
    </location>
</feature>
<dbReference type="SUPFAM" id="SSF49299">
    <property type="entry name" value="PKD domain"/>
    <property type="match status" value="2"/>
</dbReference>
<reference evidence="5 6" key="1">
    <citation type="submission" date="2016-10" db="EMBL/GenBank/DDBJ databases">
        <authorList>
            <person name="de Groot N.N."/>
        </authorList>
    </citation>
    <scope>NUCLEOTIDE SEQUENCE [LARGE SCALE GENOMIC DNA]</scope>
    <source>
        <strain evidence="5 6">DSM 22126</strain>
    </source>
</reference>
<evidence type="ECO:0000256" key="2">
    <source>
        <dbReference type="SAM" id="SignalP"/>
    </source>
</evidence>
<dbReference type="eggNOG" id="COG2133">
    <property type="taxonomic scope" value="Bacteria"/>
</dbReference>
<dbReference type="PANTHER" id="PTHR40469:SF2">
    <property type="entry name" value="GALACTOSE-BINDING DOMAIN-LIKE SUPERFAMILY PROTEIN"/>
    <property type="match status" value="1"/>
</dbReference>
<dbReference type="PROSITE" id="PS50093">
    <property type="entry name" value="PKD"/>
    <property type="match status" value="2"/>
</dbReference>
<dbReference type="CDD" id="cd04084">
    <property type="entry name" value="CBM6_xylanase-like"/>
    <property type="match status" value="1"/>
</dbReference>
<dbReference type="Pfam" id="PF17851">
    <property type="entry name" value="GH43_C2"/>
    <property type="match status" value="2"/>
</dbReference>
<keyword evidence="6" id="KW-1185">Reference proteome</keyword>
<evidence type="ECO:0000313" key="5">
    <source>
        <dbReference type="EMBL" id="SDS32893.1"/>
    </source>
</evidence>
<keyword evidence="1 2" id="KW-0732">Signal</keyword>
<dbReference type="SMART" id="SM00089">
    <property type="entry name" value="PKD"/>
    <property type="match status" value="2"/>
</dbReference>
<dbReference type="Gene3D" id="2.120.10.30">
    <property type="entry name" value="TolB, C-terminal domain"/>
    <property type="match status" value="1"/>
</dbReference>
<dbReference type="eggNOG" id="COG3291">
    <property type="taxonomic scope" value="Bacteria"/>
</dbReference>
<dbReference type="Pfam" id="PF07995">
    <property type="entry name" value="GSDH"/>
    <property type="match status" value="1"/>
</dbReference>
<accession>A0A1H1RB19</accession>
<dbReference type="InterPro" id="IPR029010">
    <property type="entry name" value="ThuA-like"/>
</dbReference>
<dbReference type="Pfam" id="PF06283">
    <property type="entry name" value="ThuA"/>
    <property type="match status" value="1"/>
</dbReference>
<dbReference type="PROSITE" id="PS51175">
    <property type="entry name" value="CBM6"/>
    <property type="match status" value="1"/>
</dbReference>
<dbReference type="eggNOG" id="COG3507">
    <property type="taxonomic scope" value="Bacteria"/>
</dbReference>
<sequence>MSTVLRARSRTLRRSLAAAVATAVALPLSVVGALGAQADETAEPIVEAVDAFDVMVFSKTAGFRHGSIPTGIAAIEQLGEDNGFTVTATEDAGAFTEENLEQYEAVVFLSTTGDVLDETQQAAFEAYIENGGGYAGIHAASDTEYDWPWYGELVGAYFAGHPAQQDATIKVHDHAHESTDHLPERWDRFDEWYNFREDPTDDVHVLASLDESTYNPGGTAMGAEHPIAWCQAFDGGRSWYTGGGHTDASFAEPDFLEHLLGGIQTAAGVVDSDCSATQSASYEAVPLDDDTSNPMMLDVAPDGTVLYVERDGRVRVIDPETNVTTTALTLAVTQSNEDGLTGIVLDPDFGDNGWVYLFWSPRDVGDVGPHNQVSRFTYADGSIDAATEEKVLTIPTQRDTCCHAGGDMTFDSAGNMYIATGDNTNPFESAGYTPIDERSGRKNYDSQRTSANSNDLRGKILRITPQDDGSYTVPEGNMFAPGTEDTLPEIYAMGFRNPFRIGVDPQTDAVHVADYGPDAGSASASRGPAGTVEWNVVSEPGFYGWPYCTGSNNDYVDYDFATGQSGEAFDCDAGVVNDSPNNTGIQQLPGAIEAEVWYGYATNPLFPEIGGGGAPMGGPVYEFDADLDSAVKWPEYWDGKAFFGEWNQGKMYSFQLTGDDRDDLVDINRVLPGIFDPSAGFDRPMDWEFGPDGAMYMVDWGSGFGGNNDSSGIFKVNYVQGDAAPIARASADVTSGAAPLTVQFSSEGTRHPDGDPITLEWTFGDGSEPSSDANPTHVYTENGSYTAQLTATDNDGLAGVANVTVVVGNEAPTVSITFPENGGFFEWGDQVAYEIAVDDPDGDVDCADVRLFTSLGHDSHAHPFDELSGCEGVIQTARDEGHGIESNIFWVIEATYADDGGDAGVPLSANDLQVLQPKLVQAEFFTSTGRLAGSTSGGDAGVVTEETGDSAGGGQNIGFIETDDWWAYEPVSLTNVDGLSVRAASGAGGGDVSVRWDAPDGPEIGTFTVPDTGDWQVYEDVPVPLTDVPSGSGSLHFVLLSGGINVNWFEIDGRGVTANERPDVTLDATPLEGLAPLTVTASATATDPDGAAEDLVYAWDLGLGDGFVDGSPELEHTYTEPGTYRLQVRVTDAGGAYAVEYVTVTVTQETVEPTQCFQGRSDDFLGTEIDPDRWTVQDQDQNLSVSDGILTIPASTTDFYGTGNVTVPNLVLQDLEDGAFTATAKVTIPANAQYQQAGLVIYGDADNYAKMVIQGRSNPGDPATRIFQFVREEAGAPNEVAESNTAALGAAYPSTVYVRFASSDGSDLTASYSANGVDFTQMPQTKSLDGIVDPRIGLVSLAGTGSVAPVVDAEFDWFHITPDDSASATGPDDEFEGSSLDTCRWTGIVREDPEGYRVANGSLEIDTSPTDIYQGGNTDVPNIILQDQPEGDWTVETVVDGSQFAEQYQQGGLILYEDDDNYVKLDYVTDNAAGSPVAGRIELRSEVAGAIVNPQPGATNLSGDVWFLRLTKEGTTFTGSYSTDGETWESLGDSVENTAVADAKVGLFALGASESTSVTASFDHFRVVGDEVAEPLTVTGSIDPATPDGEDGAYTGPVTVSIDTTGGPEGELVYREYNLDGAGWAEYTAPVEVSDPGEHTVQVRASAGDQNVDGADLVFTIADTDPVVMEATPAATVTQSACTVVDGAFDKVNGAVVGTTMDGVARYVVKDAADTSRNVRAGDMAPGDYLIRAYPAEGYTLVPGDGWTEIFQGRLELAVTIDAFDCPTATPVVTVTQPTCEVDEDGENVRAGGSLTGESVEGVKGYVVHNWVDGDLNDGKPSDLQDLAPGQYHVIATPDADHLLDVDGDWKMSPSGKATLVVTIDGYGCDRVPAVDLVQPSCEADGTTTGALSPVDVSGVKGYVFHNWVDGKADGKPADLGALAPGQYRVIATPDAGTELEVEGDWTLSPSGKAVVIVTVAGVTCG</sequence>
<dbReference type="Proteomes" id="UP000185663">
    <property type="component" value="Chromosome I"/>
</dbReference>
<gene>
    <name evidence="5" type="ORF">SAMN04489860_1306</name>
</gene>
<feature type="domain" description="PKD" evidence="3">
    <location>
        <begin position="1062"/>
        <end position="1147"/>
    </location>
</feature>
<dbReference type="EMBL" id="LT629776">
    <property type="protein sequence ID" value="SDS32893.1"/>
    <property type="molecule type" value="Genomic_DNA"/>
</dbReference>
<evidence type="ECO:0000256" key="1">
    <source>
        <dbReference type="ARBA" id="ARBA00022729"/>
    </source>
</evidence>
<dbReference type="GO" id="GO:0030246">
    <property type="term" value="F:carbohydrate binding"/>
    <property type="evidence" value="ECO:0007669"/>
    <property type="project" value="InterPro"/>
</dbReference>
<dbReference type="InterPro" id="IPR013320">
    <property type="entry name" value="ConA-like_dom_sf"/>
</dbReference>
<organism evidence="5 6">
    <name type="scientific">Paraoerskovia marina</name>
    <dbReference type="NCBI Taxonomy" id="545619"/>
    <lineage>
        <taxon>Bacteria</taxon>
        <taxon>Bacillati</taxon>
        <taxon>Actinomycetota</taxon>
        <taxon>Actinomycetes</taxon>
        <taxon>Micrococcales</taxon>
        <taxon>Cellulomonadaceae</taxon>
        <taxon>Paraoerskovia</taxon>
    </lineage>
</organism>
<dbReference type="InterPro" id="IPR005084">
    <property type="entry name" value="CBM6"/>
</dbReference>
<dbReference type="SUPFAM" id="SSF52317">
    <property type="entry name" value="Class I glutamine amidotransferase-like"/>
    <property type="match status" value="1"/>
</dbReference>
<feature type="signal peptide" evidence="2">
    <location>
        <begin position="1"/>
        <end position="38"/>
    </location>
</feature>
<dbReference type="RefSeq" id="WP_231959325.1">
    <property type="nucleotide sequence ID" value="NZ_LT629776.1"/>
</dbReference>
<proteinExistence type="predicted"/>
<dbReference type="SUPFAM" id="SSF50952">
    <property type="entry name" value="Soluble quinoprotein glucose dehydrogenase"/>
    <property type="match status" value="1"/>
</dbReference>
<dbReference type="InterPro" id="IPR006584">
    <property type="entry name" value="Cellulose-bd_IV"/>
</dbReference>
<dbReference type="Gene3D" id="3.40.50.880">
    <property type="match status" value="1"/>
</dbReference>
<dbReference type="SUPFAM" id="SSF49785">
    <property type="entry name" value="Galactose-binding domain-like"/>
    <property type="match status" value="1"/>
</dbReference>
<dbReference type="InterPro" id="IPR035986">
    <property type="entry name" value="PKD_dom_sf"/>
</dbReference>